<dbReference type="GO" id="GO:0000287">
    <property type="term" value="F:magnesium ion binding"/>
    <property type="evidence" value="ECO:0007669"/>
    <property type="project" value="TreeGrafter"/>
</dbReference>
<dbReference type="GO" id="GO:0016836">
    <property type="term" value="F:hydro-lyase activity"/>
    <property type="evidence" value="ECO:0007669"/>
    <property type="project" value="TreeGrafter"/>
</dbReference>
<gene>
    <name evidence="5" type="ORF">SAMN05192553_102436</name>
</gene>
<protein>
    <submittedName>
        <fullName evidence="5">Galactonate dehydratase</fullName>
    </submittedName>
</protein>
<dbReference type="GO" id="GO:0016854">
    <property type="term" value="F:racemase and epimerase activity"/>
    <property type="evidence" value="ECO:0007669"/>
    <property type="project" value="UniProtKB-ARBA"/>
</dbReference>
<dbReference type="SFLD" id="SFLDS00001">
    <property type="entry name" value="Enolase"/>
    <property type="match status" value="1"/>
</dbReference>
<dbReference type="SUPFAM" id="SSF54826">
    <property type="entry name" value="Enolase N-terminal domain-like"/>
    <property type="match status" value="1"/>
</dbReference>
<dbReference type="STRING" id="1416801.SAMN05192553_102436"/>
<evidence type="ECO:0000259" key="4">
    <source>
        <dbReference type="SMART" id="SM00922"/>
    </source>
</evidence>
<organism evidence="5 6">
    <name type="scientific">Cyclobacterium xiamenense</name>
    <dbReference type="NCBI Taxonomy" id="1297121"/>
    <lineage>
        <taxon>Bacteria</taxon>
        <taxon>Pseudomonadati</taxon>
        <taxon>Bacteroidota</taxon>
        <taxon>Cytophagia</taxon>
        <taxon>Cytophagales</taxon>
        <taxon>Cyclobacteriaceae</taxon>
        <taxon>Cyclobacterium</taxon>
    </lineage>
</organism>
<dbReference type="CDD" id="cd03316">
    <property type="entry name" value="MR_like"/>
    <property type="match status" value="1"/>
</dbReference>
<dbReference type="InterPro" id="IPR013341">
    <property type="entry name" value="Mandelate_racemase_N_dom"/>
</dbReference>
<dbReference type="AlphaFoldDB" id="A0A1H6W2K4"/>
<feature type="domain" description="Mandelate racemase/muconate lactonizing enzyme C-terminal" evidence="4">
    <location>
        <begin position="168"/>
        <end position="272"/>
    </location>
</feature>
<evidence type="ECO:0000313" key="6">
    <source>
        <dbReference type="Proteomes" id="UP000199403"/>
    </source>
</evidence>
<dbReference type="Gene3D" id="3.30.390.10">
    <property type="entry name" value="Enolase-like, N-terminal domain"/>
    <property type="match status" value="1"/>
</dbReference>
<evidence type="ECO:0000256" key="1">
    <source>
        <dbReference type="ARBA" id="ARBA00001946"/>
    </source>
</evidence>
<dbReference type="SFLD" id="SFLDG00179">
    <property type="entry name" value="mandelate_racemase"/>
    <property type="match status" value="1"/>
</dbReference>
<dbReference type="InterPro" id="IPR036849">
    <property type="entry name" value="Enolase-like_C_sf"/>
</dbReference>
<dbReference type="RefSeq" id="WP_092171335.1">
    <property type="nucleotide sequence ID" value="NZ_FNZH01000002.1"/>
</dbReference>
<dbReference type="InterPro" id="IPR013342">
    <property type="entry name" value="Mandelate_racemase_C"/>
</dbReference>
<evidence type="ECO:0000256" key="2">
    <source>
        <dbReference type="ARBA" id="ARBA00022723"/>
    </source>
</evidence>
<dbReference type="GO" id="GO:0016052">
    <property type="term" value="P:carbohydrate catabolic process"/>
    <property type="evidence" value="ECO:0007669"/>
    <property type="project" value="TreeGrafter"/>
</dbReference>
<dbReference type="SUPFAM" id="SSF51604">
    <property type="entry name" value="Enolase C-terminal domain-like"/>
    <property type="match status" value="1"/>
</dbReference>
<sequence>MNRKTFLKQSLIAGMGFAASREAAFGRSAERVGTQLSARISDVETFVHPKALFVKITTSDGVSGWGEGDHDNTHIIAQIIQQLAKPILLGQDPFESEYLWHEILYQNEDLGLSGALSGALAGIDNALWDLKGKLTQLPVYKLLGGAKIDKVKVYGSFGVGSGKKRISPAKAAAIAAGFVEKGYDTVKLRMQIRVLDRNPDPDPTLKFAEAVRAAIGDQVTLFVDFNNGYTSGAAIPLIRALHEKYNVVLVEEPVHYKDYQGLQKCVAVSPVKIAAGEHDFNRWDYRQLITEGQADVLNLDAIKAGGISELKKIAALAQAFDREIMCHNARPTLATAASLHFIASTFNPARVQEYAGTRPELGLDPYFENGLEFSDGYLYVPQRPGIGLIPNERMMKKIAYTG</sequence>
<dbReference type="InterPro" id="IPR029017">
    <property type="entry name" value="Enolase-like_N"/>
</dbReference>
<dbReference type="PANTHER" id="PTHR13794:SF58">
    <property type="entry name" value="MITOCHONDRIAL ENOLASE SUPERFAMILY MEMBER 1"/>
    <property type="match status" value="1"/>
</dbReference>
<dbReference type="Gene3D" id="3.20.20.120">
    <property type="entry name" value="Enolase-like C-terminal domain"/>
    <property type="match status" value="1"/>
</dbReference>
<dbReference type="PANTHER" id="PTHR13794">
    <property type="entry name" value="ENOLASE SUPERFAMILY, MANDELATE RACEMASE"/>
    <property type="match status" value="1"/>
</dbReference>
<dbReference type="SMART" id="SM00922">
    <property type="entry name" value="MR_MLE"/>
    <property type="match status" value="1"/>
</dbReference>
<accession>A0A1H6W2K4</accession>
<keyword evidence="3" id="KW-0460">Magnesium</keyword>
<dbReference type="InterPro" id="IPR029065">
    <property type="entry name" value="Enolase_C-like"/>
</dbReference>
<comment type="cofactor">
    <cofactor evidence="1">
        <name>Mg(2+)</name>
        <dbReference type="ChEBI" id="CHEBI:18420"/>
    </cofactor>
</comment>
<dbReference type="OrthoDB" id="9796450at2"/>
<keyword evidence="2" id="KW-0479">Metal-binding</keyword>
<evidence type="ECO:0000256" key="3">
    <source>
        <dbReference type="ARBA" id="ARBA00022842"/>
    </source>
</evidence>
<dbReference type="InterPro" id="IPR018110">
    <property type="entry name" value="Mandel_Rmase/mucon_lact_enz_CS"/>
</dbReference>
<reference evidence="6" key="1">
    <citation type="submission" date="2016-10" db="EMBL/GenBank/DDBJ databases">
        <authorList>
            <person name="Varghese N."/>
            <person name="Submissions S."/>
        </authorList>
    </citation>
    <scope>NUCLEOTIDE SEQUENCE [LARGE SCALE GENOMIC DNA]</scope>
    <source>
        <strain evidence="6">IBRC-M 10761</strain>
    </source>
</reference>
<dbReference type="EMBL" id="FNZH01000002">
    <property type="protein sequence ID" value="SEJ11169.1"/>
    <property type="molecule type" value="Genomic_DNA"/>
</dbReference>
<proteinExistence type="predicted"/>
<evidence type="ECO:0000313" key="5">
    <source>
        <dbReference type="EMBL" id="SEJ11169.1"/>
    </source>
</evidence>
<dbReference type="Pfam" id="PF13378">
    <property type="entry name" value="MR_MLE_C"/>
    <property type="match status" value="1"/>
</dbReference>
<name>A0A1H6W2K4_9BACT</name>
<dbReference type="InterPro" id="IPR046945">
    <property type="entry name" value="RHMD-like"/>
</dbReference>
<keyword evidence="6" id="KW-1185">Reference proteome</keyword>
<dbReference type="Proteomes" id="UP000199403">
    <property type="component" value="Unassembled WGS sequence"/>
</dbReference>
<dbReference type="PROSITE" id="PS00908">
    <property type="entry name" value="MR_MLE_1"/>
    <property type="match status" value="1"/>
</dbReference>
<dbReference type="GO" id="GO:0009063">
    <property type="term" value="P:amino acid catabolic process"/>
    <property type="evidence" value="ECO:0007669"/>
    <property type="project" value="InterPro"/>
</dbReference>
<dbReference type="Pfam" id="PF02746">
    <property type="entry name" value="MR_MLE_N"/>
    <property type="match status" value="1"/>
</dbReference>